<dbReference type="Proteomes" id="UP001156560">
    <property type="component" value="Chromosome 1"/>
</dbReference>
<dbReference type="EMBL" id="CP114194">
    <property type="protein sequence ID" value="WAT88997.1"/>
    <property type="molecule type" value="Genomic_DNA"/>
</dbReference>
<dbReference type="RefSeq" id="WP_029858137.1">
    <property type="nucleotide sequence ID" value="NZ_CP114194.1"/>
</dbReference>
<accession>A0AA47JDY8</accession>
<gene>
    <name evidence="1" type="ORF">O1Q84_09980</name>
</gene>
<sequence>MIDVNSYVVLWSATQQKFHVESVQDMCSKNNKHFLNQQVSDYVVLDFSKNKEEAKELAKKYQAKRDEIYA</sequence>
<reference evidence="1" key="1">
    <citation type="submission" date="2022-12" db="EMBL/GenBank/DDBJ databases">
        <title>Vibrio parahaemolyticus become highly virulent by producing novel Tc toxins.</title>
        <authorList>
            <person name="Yang F."/>
            <person name="You Y."/>
            <person name="Lai Q."/>
            <person name="Xu L."/>
            <person name="Li F."/>
        </authorList>
    </citation>
    <scope>NUCLEOTIDE SEQUENCE</scope>
    <source>
        <strain evidence="1">Vp-HL-202005</strain>
    </source>
</reference>
<proteinExistence type="predicted"/>
<evidence type="ECO:0000313" key="2">
    <source>
        <dbReference type="Proteomes" id="UP001156560"/>
    </source>
</evidence>
<evidence type="ECO:0000313" key="1">
    <source>
        <dbReference type="EMBL" id="WAT88997.1"/>
    </source>
</evidence>
<dbReference type="AlphaFoldDB" id="A0AA47JDY8"/>
<protein>
    <submittedName>
        <fullName evidence="1">Uncharacterized protein</fullName>
    </submittedName>
</protein>
<organism evidence="1 2">
    <name type="scientific">Vibrio parahaemolyticus</name>
    <dbReference type="NCBI Taxonomy" id="670"/>
    <lineage>
        <taxon>Bacteria</taxon>
        <taxon>Pseudomonadati</taxon>
        <taxon>Pseudomonadota</taxon>
        <taxon>Gammaproteobacteria</taxon>
        <taxon>Vibrionales</taxon>
        <taxon>Vibrionaceae</taxon>
        <taxon>Vibrio</taxon>
    </lineage>
</organism>
<name>A0AA47JDY8_VIBPH</name>